<reference evidence="3" key="1">
    <citation type="submission" date="2021-03" db="EMBL/GenBank/DDBJ databases">
        <authorList>
            <consortium name="Genoscope - CEA"/>
            <person name="William W."/>
        </authorList>
    </citation>
    <scope>NUCLEOTIDE SEQUENCE</scope>
    <source>
        <strain evidence="3">Doubled-haploid Pahang</strain>
    </source>
</reference>
<dbReference type="EMBL" id="HG996475">
    <property type="protein sequence ID" value="CAG1864857.1"/>
    <property type="molecule type" value="Genomic_DNA"/>
</dbReference>
<feature type="transmembrane region" description="Helical" evidence="2">
    <location>
        <begin position="231"/>
        <end position="249"/>
    </location>
</feature>
<keyword evidence="2" id="KW-1133">Transmembrane helix</keyword>
<proteinExistence type="predicted"/>
<organism evidence="3">
    <name type="scientific">Musa acuminata subsp. malaccensis</name>
    <name type="common">Wild banana</name>
    <name type="synonym">Musa malaccensis</name>
    <dbReference type="NCBI Taxonomy" id="214687"/>
    <lineage>
        <taxon>Eukaryota</taxon>
        <taxon>Viridiplantae</taxon>
        <taxon>Streptophyta</taxon>
        <taxon>Embryophyta</taxon>
        <taxon>Tracheophyta</taxon>
        <taxon>Spermatophyta</taxon>
        <taxon>Magnoliopsida</taxon>
        <taxon>Liliopsida</taxon>
        <taxon>Zingiberales</taxon>
        <taxon>Musaceae</taxon>
        <taxon>Musa</taxon>
    </lineage>
</organism>
<keyword evidence="2" id="KW-0472">Membrane</keyword>
<evidence type="ECO:0000256" key="1">
    <source>
        <dbReference type="SAM" id="MobiDB-lite"/>
    </source>
</evidence>
<feature type="compositionally biased region" description="Basic and acidic residues" evidence="1">
    <location>
        <begin position="97"/>
        <end position="129"/>
    </location>
</feature>
<sequence length="308" mass="32742">HSRVRVRTVGSGRGALLAAASGCIIASLSAPRDNRPTDMESAREARRRRILERGTDRLAFIAGQARSIPDSSPPPSPSPPPPKEAHPKTSASGPAGERTEPAGERTESERSHVKALASDEMHGDKKEDDICTCESGNEAKAKTVQSGRDSELLTSAMAPRSSDEVVDAALPTAPRVKKQLMFSSKQVSRSIAASENIRLIGAVVIALLVILSNHGYAFGGAVMGSILNFRPLFLVMLTDVTVVLGLLITNHGTDAKENEKARTGKQEHGWPSNIGDALEAWLMIRTVSSAVFMDCSICAVIMIAGLCV</sequence>
<evidence type="ECO:0000256" key="2">
    <source>
        <dbReference type="SAM" id="Phobius"/>
    </source>
</evidence>
<gene>
    <name evidence="3" type="ORF">GSMUA_07710.1</name>
</gene>
<dbReference type="PANTHER" id="PTHR35469">
    <property type="entry name" value="TRANSMEMBRANE PROTEIN"/>
    <property type="match status" value="1"/>
</dbReference>
<dbReference type="AlphaFoldDB" id="A0A8D7BAC9"/>
<protein>
    <submittedName>
        <fullName evidence="3">(wild Malaysian banana) hypothetical protein</fullName>
    </submittedName>
</protein>
<feature type="compositionally biased region" description="Pro residues" evidence="1">
    <location>
        <begin position="71"/>
        <end position="82"/>
    </location>
</feature>
<name>A0A8D7BAC9_MUSAM</name>
<keyword evidence="2" id="KW-0812">Transmembrane</keyword>
<evidence type="ECO:0000313" key="3">
    <source>
        <dbReference type="EMBL" id="CAG1864857.1"/>
    </source>
</evidence>
<feature type="transmembrane region" description="Helical" evidence="2">
    <location>
        <begin position="199"/>
        <end position="219"/>
    </location>
</feature>
<feature type="region of interest" description="Disordered" evidence="1">
    <location>
        <begin position="63"/>
        <end position="130"/>
    </location>
</feature>
<feature type="non-terminal residue" evidence="3">
    <location>
        <position position="1"/>
    </location>
</feature>
<dbReference type="PANTHER" id="PTHR35469:SF4">
    <property type="entry name" value="TRANSMEMBRANE PROTEIN"/>
    <property type="match status" value="1"/>
</dbReference>
<accession>A0A8D7BAC9</accession>